<organism evidence="2 3">
    <name type="scientific">Hyella patelloides LEGE 07179</name>
    <dbReference type="NCBI Taxonomy" id="945734"/>
    <lineage>
        <taxon>Bacteria</taxon>
        <taxon>Bacillati</taxon>
        <taxon>Cyanobacteriota</taxon>
        <taxon>Cyanophyceae</taxon>
        <taxon>Pleurocapsales</taxon>
        <taxon>Hyellaceae</taxon>
        <taxon>Hyella</taxon>
    </lineage>
</organism>
<gene>
    <name evidence="2" type="ORF">H1P_3230003</name>
</gene>
<dbReference type="GO" id="GO:0098046">
    <property type="term" value="C:type V protein secretion system complex"/>
    <property type="evidence" value="ECO:0007669"/>
    <property type="project" value="TreeGrafter"/>
</dbReference>
<reference evidence="2 3" key="1">
    <citation type="submission" date="2019-01" db="EMBL/GenBank/DDBJ databases">
        <authorList>
            <person name="Brito A."/>
        </authorList>
    </citation>
    <scope>NUCLEOTIDE SEQUENCE [LARGE SCALE GENOMIC DNA]</scope>
    <source>
        <strain evidence="2">1</strain>
    </source>
</reference>
<evidence type="ECO:0000313" key="3">
    <source>
        <dbReference type="Proteomes" id="UP000320055"/>
    </source>
</evidence>
<proteinExistence type="predicted"/>
<dbReference type="Pfam" id="PF03865">
    <property type="entry name" value="ShlB"/>
    <property type="match status" value="1"/>
</dbReference>
<dbReference type="PANTHER" id="PTHR34597:SF3">
    <property type="entry name" value="OUTER MEMBRANE TRANSPORTER CDIB"/>
    <property type="match status" value="1"/>
</dbReference>
<dbReference type="EMBL" id="CAACVJ010000250">
    <property type="protein sequence ID" value="VEP15298.1"/>
    <property type="molecule type" value="Genomic_DNA"/>
</dbReference>
<dbReference type="InterPro" id="IPR051544">
    <property type="entry name" value="TPS_OM_transporter"/>
</dbReference>
<sequence>MQLLIINPLFETVDAELTAGQKTGSNVLLVNVKQARSFTAGIGVDNYRAPSIGEFQGSVNLAHGNLLGFGDRFFAQYGFTEGLDIYNASYSIPWNAYDGTFSFSYDNSDSGIIEEEFRDLDIDSETETYSFSFRQPLTRSPNQEFALGLSLDIRRRETFLGDEPFSFSIGAEDGKSNVTVLRFSQNWVKRNATSVFAARSQFNVGIDAFDATINNTGTDGTFFAWQGQFQWVEQLSPKVLFITRVGGQFTDNSLLSLEKFSLGGVNTVRGYQENQLVTDSGVLGTLELRIPVTENLNTLQLNPFIEFGTGWNNDEPDPENTTIASVGLGIRWAVIEGLILNIDYGVPLIDVDNDGDSLQENGFHFSVRYQPF</sequence>
<dbReference type="Proteomes" id="UP000320055">
    <property type="component" value="Unassembled WGS sequence"/>
</dbReference>
<keyword evidence="3" id="KW-1185">Reference proteome</keyword>
<dbReference type="GO" id="GO:0008320">
    <property type="term" value="F:protein transmembrane transporter activity"/>
    <property type="evidence" value="ECO:0007669"/>
    <property type="project" value="TreeGrafter"/>
</dbReference>
<dbReference type="InterPro" id="IPR005565">
    <property type="entry name" value="Hemolysn_activator_HlyB_C"/>
</dbReference>
<name>A0A563VV10_9CYAN</name>
<dbReference type="GO" id="GO:0046819">
    <property type="term" value="P:protein secretion by the type V secretion system"/>
    <property type="evidence" value="ECO:0007669"/>
    <property type="project" value="TreeGrafter"/>
</dbReference>
<accession>A0A563VV10</accession>
<dbReference type="Gene3D" id="2.40.160.50">
    <property type="entry name" value="membrane protein fhac: a member of the omp85/tpsb transporter family"/>
    <property type="match status" value="1"/>
</dbReference>
<feature type="domain" description="Haemolysin activator HlyB C-terminal" evidence="1">
    <location>
        <begin position="25"/>
        <end position="331"/>
    </location>
</feature>
<dbReference type="PANTHER" id="PTHR34597">
    <property type="entry name" value="SLR1661 PROTEIN"/>
    <property type="match status" value="1"/>
</dbReference>
<evidence type="ECO:0000259" key="1">
    <source>
        <dbReference type="Pfam" id="PF03865"/>
    </source>
</evidence>
<protein>
    <submittedName>
        <fullName evidence="2">Surface antigen (D15)</fullName>
    </submittedName>
</protein>
<dbReference type="AlphaFoldDB" id="A0A563VV10"/>
<evidence type="ECO:0000313" key="2">
    <source>
        <dbReference type="EMBL" id="VEP15298.1"/>
    </source>
</evidence>
<dbReference type="RefSeq" id="WP_246141992.1">
    <property type="nucleotide sequence ID" value="NZ_LR214060.1"/>
</dbReference>